<organism evidence="1 2">
    <name type="scientific">Plasmodium falciparum RAJ116</name>
    <dbReference type="NCBI Taxonomy" id="580058"/>
    <lineage>
        <taxon>Eukaryota</taxon>
        <taxon>Sar</taxon>
        <taxon>Alveolata</taxon>
        <taxon>Apicomplexa</taxon>
        <taxon>Aconoidasida</taxon>
        <taxon>Haemosporida</taxon>
        <taxon>Plasmodiidae</taxon>
        <taxon>Plasmodium</taxon>
        <taxon>Plasmodium (Laverania)</taxon>
    </lineage>
</organism>
<proteinExistence type="predicted"/>
<protein>
    <submittedName>
        <fullName evidence="1">Uncharacterized protein</fullName>
    </submittedName>
</protein>
<reference evidence="2" key="2">
    <citation type="submission" date="2015-07" db="EMBL/GenBank/DDBJ databases">
        <title>The genome sequence of Plasmodium falciparum RAJ116.</title>
        <authorList>
            <consortium name="The Broad Institute Genome Sequencing Platform"/>
            <person name="Volkman S.K."/>
            <person name="Neafsey D.E."/>
            <person name="Dash A.P."/>
            <person name="Chitnis C.E."/>
            <person name="Hartl D.L."/>
            <person name="Young S.K."/>
            <person name="Kodira C.D."/>
            <person name="Zeng Q."/>
            <person name="Koehrsen M."/>
            <person name="Godfrey P."/>
            <person name="Alvarado L."/>
            <person name="Berlin A."/>
            <person name="Borenstein D."/>
            <person name="Chen Z."/>
            <person name="Engels R."/>
            <person name="Freedman E."/>
            <person name="Gellesch M."/>
            <person name="Goldberg J."/>
            <person name="Griggs A."/>
            <person name="Gujja S."/>
            <person name="Heiman D."/>
            <person name="Hepburn T."/>
            <person name="Howarth C."/>
            <person name="Jen D."/>
            <person name="Larson L."/>
            <person name="Lewis B."/>
            <person name="Mehta T."/>
            <person name="Park D."/>
            <person name="Pearson M."/>
            <person name="Roberts A."/>
            <person name="Saif S."/>
            <person name="Shea T."/>
            <person name="Shenoy N."/>
            <person name="Sisk P."/>
            <person name="Stolte C."/>
            <person name="Sykes S."/>
            <person name="Walk T."/>
            <person name="White J."/>
            <person name="Yandava C."/>
            <person name="Wirth D.F."/>
            <person name="Nusbaum C."/>
            <person name="Birren B."/>
        </authorList>
    </citation>
    <scope>NUCLEOTIDE SEQUENCE [LARGE SCALE GENOMIC DNA]</scope>
    <source>
        <strain evidence="2">RAJ116</strain>
    </source>
</reference>
<dbReference type="EMBL" id="GG664147">
    <property type="protein sequence ID" value="KNC36473.1"/>
    <property type="molecule type" value="Genomic_DNA"/>
</dbReference>
<accession>A0A0L0CW01</accession>
<sequence length="145" mass="17572">MNKYNICPPYNNIYNIIFFIYNYNDQDNPLNISSYTPSFFTNKKDNIIHKEKFQLVHVIQKFLNDHYNLKDQNEHKKYLNINFLFTKDNILDINKIDKDIEENKMLYYPKKNILNKETNYVNTTNNTNNTNKQGRPEFNKICTQK</sequence>
<evidence type="ECO:0000313" key="2">
    <source>
        <dbReference type="Proteomes" id="UP000054566"/>
    </source>
</evidence>
<dbReference type="AlphaFoldDB" id="A0A0L0CW01"/>
<reference evidence="2" key="1">
    <citation type="submission" date="2015-07" db="EMBL/GenBank/DDBJ databases">
        <title>Annotation of Plasmodium falciparum RAJ116.</title>
        <authorList>
            <consortium name="The Broad Institute Genome Sequencing Platform"/>
            <person name="Volkman S.K."/>
            <person name="Neafsey D.E."/>
            <person name="Dash A.P."/>
            <person name="Chitnis C.E."/>
            <person name="Hartl D.L."/>
            <person name="Young S.K."/>
            <person name="Zeng Q."/>
            <person name="Koehrsen M."/>
            <person name="Alvarado L."/>
            <person name="Berlin A."/>
            <person name="Borenstein D."/>
            <person name="Chapman S.B."/>
            <person name="Chen Z."/>
            <person name="Engels R."/>
            <person name="Freedman E."/>
            <person name="Gellesch M."/>
            <person name="Goldberg J."/>
            <person name="Griggs A."/>
            <person name="Gujja S."/>
            <person name="Heilman E.R."/>
            <person name="Heiman D.I."/>
            <person name="Howarth C."/>
            <person name="Jen D."/>
            <person name="Larson L."/>
            <person name="Mehta T."/>
            <person name="Neiman D."/>
            <person name="Park D."/>
            <person name="Pearson M."/>
            <person name="Roberts A."/>
            <person name="Saif S."/>
            <person name="Shea T."/>
            <person name="Shenoy N."/>
            <person name="Sisk P."/>
            <person name="Stolte C."/>
            <person name="Sykes S."/>
            <person name="Walk T."/>
            <person name="White J."/>
            <person name="Yandava C."/>
            <person name="Haas B."/>
            <person name="Henn M.R."/>
            <person name="Nusbaum C."/>
            <person name="Birren B."/>
        </authorList>
    </citation>
    <scope>NUCLEOTIDE SEQUENCE [LARGE SCALE GENOMIC DNA]</scope>
    <source>
        <strain evidence="2">RAJ116</strain>
    </source>
</reference>
<gene>
    <name evidence="1" type="ORF">PFLG_01259</name>
</gene>
<evidence type="ECO:0000313" key="1">
    <source>
        <dbReference type="EMBL" id="KNC36473.1"/>
    </source>
</evidence>
<dbReference type="Proteomes" id="UP000054566">
    <property type="component" value="Unassembled WGS sequence"/>
</dbReference>
<name>A0A0L0CW01_PLAFA</name>
<dbReference type="OrthoDB" id="370088at2759"/>